<organism evidence="6 7">
    <name type="scientific">Boletus edulis BED1</name>
    <dbReference type="NCBI Taxonomy" id="1328754"/>
    <lineage>
        <taxon>Eukaryota</taxon>
        <taxon>Fungi</taxon>
        <taxon>Dikarya</taxon>
        <taxon>Basidiomycota</taxon>
        <taxon>Agaricomycotina</taxon>
        <taxon>Agaricomycetes</taxon>
        <taxon>Agaricomycetidae</taxon>
        <taxon>Boletales</taxon>
        <taxon>Boletineae</taxon>
        <taxon>Boletaceae</taxon>
        <taxon>Boletoideae</taxon>
        <taxon>Boletus</taxon>
    </lineage>
</organism>
<dbReference type="Pfam" id="PF04145">
    <property type="entry name" value="Ctr"/>
    <property type="match status" value="1"/>
</dbReference>
<dbReference type="PANTHER" id="PTHR12483:SF27">
    <property type="entry name" value="COPPER TRANSPORT PROTEIN CTR1"/>
    <property type="match status" value="1"/>
</dbReference>
<feature type="transmembrane region" description="Helical" evidence="5">
    <location>
        <begin position="122"/>
        <end position="144"/>
    </location>
</feature>
<keyword evidence="7" id="KW-1185">Reference proteome</keyword>
<comment type="caution">
    <text evidence="6">The sequence shown here is derived from an EMBL/GenBank/DDBJ whole genome shotgun (WGS) entry which is preliminary data.</text>
</comment>
<name>A0AAD4GFD2_BOLED</name>
<dbReference type="GO" id="GO:0005375">
    <property type="term" value="F:copper ion transmembrane transporter activity"/>
    <property type="evidence" value="ECO:0007669"/>
    <property type="project" value="UniProtKB-UniRule"/>
</dbReference>
<dbReference type="GO" id="GO:0005886">
    <property type="term" value="C:plasma membrane"/>
    <property type="evidence" value="ECO:0007669"/>
    <property type="project" value="TreeGrafter"/>
</dbReference>
<comment type="similarity">
    <text evidence="5">Belongs to the copper transporter (Ctr) (TC 1.A.56) family. SLC31A subfamily.</text>
</comment>
<evidence type="ECO:0000313" key="7">
    <source>
        <dbReference type="Proteomes" id="UP001194468"/>
    </source>
</evidence>
<keyword evidence="5" id="KW-0813">Transport</keyword>
<feature type="non-terminal residue" evidence="6">
    <location>
        <position position="1"/>
    </location>
</feature>
<dbReference type="AlphaFoldDB" id="A0AAD4GFD2"/>
<keyword evidence="5" id="KW-0187">Copper transport</keyword>
<dbReference type="InterPro" id="IPR007274">
    <property type="entry name" value="Cop_transporter"/>
</dbReference>
<gene>
    <name evidence="6" type="ORF">L210DRAFT_3540166</name>
</gene>
<keyword evidence="5" id="KW-0406">Ion transport</keyword>
<evidence type="ECO:0000256" key="3">
    <source>
        <dbReference type="ARBA" id="ARBA00022989"/>
    </source>
</evidence>
<evidence type="ECO:0000313" key="6">
    <source>
        <dbReference type="EMBL" id="KAF8439733.1"/>
    </source>
</evidence>
<proteinExistence type="inferred from homology"/>
<comment type="subcellular location">
    <subcellularLocation>
        <location evidence="1 5">Membrane</location>
        <topology evidence="1 5">Multi-pass membrane protein</topology>
    </subcellularLocation>
</comment>
<reference evidence="6" key="1">
    <citation type="submission" date="2019-10" db="EMBL/GenBank/DDBJ databases">
        <authorList>
            <consortium name="DOE Joint Genome Institute"/>
            <person name="Kuo A."/>
            <person name="Miyauchi S."/>
            <person name="Kiss E."/>
            <person name="Drula E."/>
            <person name="Kohler A."/>
            <person name="Sanchez-Garcia M."/>
            <person name="Andreopoulos B."/>
            <person name="Barry K.W."/>
            <person name="Bonito G."/>
            <person name="Buee M."/>
            <person name="Carver A."/>
            <person name="Chen C."/>
            <person name="Cichocki N."/>
            <person name="Clum A."/>
            <person name="Culley D."/>
            <person name="Crous P.W."/>
            <person name="Fauchery L."/>
            <person name="Girlanda M."/>
            <person name="Hayes R."/>
            <person name="Keri Z."/>
            <person name="LaButti K."/>
            <person name="Lipzen A."/>
            <person name="Lombard V."/>
            <person name="Magnuson J."/>
            <person name="Maillard F."/>
            <person name="Morin E."/>
            <person name="Murat C."/>
            <person name="Nolan M."/>
            <person name="Ohm R."/>
            <person name="Pangilinan J."/>
            <person name="Pereira M."/>
            <person name="Perotto S."/>
            <person name="Peter M."/>
            <person name="Riley R."/>
            <person name="Sitrit Y."/>
            <person name="Stielow B."/>
            <person name="Szollosi G."/>
            <person name="Zifcakova L."/>
            <person name="Stursova M."/>
            <person name="Spatafora J.W."/>
            <person name="Tedersoo L."/>
            <person name="Vaario L.-M."/>
            <person name="Yamada A."/>
            <person name="Yan M."/>
            <person name="Wang P."/>
            <person name="Xu J."/>
            <person name="Bruns T."/>
            <person name="Baldrian P."/>
            <person name="Vilgalys R."/>
            <person name="Henrissat B."/>
            <person name="Grigoriev I.V."/>
            <person name="Hibbett D."/>
            <person name="Nagy L.G."/>
            <person name="Martin F.M."/>
        </authorList>
    </citation>
    <scope>NUCLEOTIDE SEQUENCE</scope>
    <source>
        <strain evidence="6">BED1</strain>
    </source>
</reference>
<dbReference type="Proteomes" id="UP001194468">
    <property type="component" value="Unassembled WGS sequence"/>
</dbReference>
<feature type="transmembrane region" description="Helical" evidence="5">
    <location>
        <begin position="24"/>
        <end position="47"/>
    </location>
</feature>
<dbReference type="PANTHER" id="PTHR12483">
    <property type="entry name" value="SOLUTE CARRIER FAMILY 31 COPPER TRANSPORTERS"/>
    <property type="match status" value="1"/>
</dbReference>
<evidence type="ECO:0000256" key="4">
    <source>
        <dbReference type="ARBA" id="ARBA00023136"/>
    </source>
</evidence>
<keyword evidence="5" id="KW-0186">Copper</keyword>
<dbReference type="EMBL" id="WHUW01000013">
    <property type="protein sequence ID" value="KAF8439733.1"/>
    <property type="molecule type" value="Genomic_DNA"/>
</dbReference>
<evidence type="ECO:0000256" key="2">
    <source>
        <dbReference type="ARBA" id="ARBA00022692"/>
    </source>
</evidence>
<reference evidence="6" key="2">
    <citation type="journal article" date="2020" name="Nat. Commun.">
        <title>Large-scale genome sequencing of mycorrhizal fungi provides insights into the early evolution of symbiotic traits.</title>
        <authorList>
            <person name="Miyauchi S."/>
            <person name="Kiss E."/>
            <person name="Kuo A."/>
            <person name="Drula E."/>
            <person name="Kohler A."/>
            <person name="Sanchez-Garcia M."/>
            <person name="Morin E."/>
            <person name="Andreopoulos B."/>
            <person name="Barry K.W."/>
            <person name="Bonito G."/>
            <person name="Buee M."/>
            <person name="Carver A."/>
            <person name="Chen C."/>
            <person name="Cichocki N."/>
            <person name="Clum A."/>
            <person name="Culley D."/>
            <person name="Crous P.W."/>
            <person name="Fauchery L."/>
            <person name="Girlanda M."/>
            <person name="Hayes R.D."/>
            <person name="Keri Z."/>
            <person name="LaButti K."/>
            <person name="Lipzen A."/>
            <person name="Lombard V."/>
            <person name="Magnuson J."/>
            <person name="Maillard F."/>
            <person name="Murat C."/>
            <person name="Nolan M."/>
            <person name="Ohm R.A."/>
            <person name="Pangilinan J."/>
            <person name="Pereira M.F."/>
            <person name="Perotto S."/>
            <person name="Peter M."/>
            <person name="Pfister S."/>
            <person name="Riley R."/>
            <person name="Sitrit Y."/>
            <person name="Stielow J.B."/>
            <person name="Szollosi G."/>
            <person name="Zifcakova L."/>
            <person name="Stursova M."/>
            <person name="Spatafora J.W."/>
            <person name="Tedersoo L."/>
            <person name="Vaario L.M."/>
            <person name="Yamada A."/>
            <person name="Yan M."/>
            <person name="Wang P."/>
            <person name="Xu J."/>
            <person name="Bruns T."/>
            <person name="Baldrian P."/>
            <person name="Vilgalys R."/>
            <person name="Dunand C."/>
            <person name="Henrissat B."/>
            <person name="Grigoriev I.V."/>
            <person name="Hibbett D."/>
            <person name="Nagy L.G."/>
            <person name="Martin F.M."/>
        </authorList>
    </citation>
    <scope>NUCLEOTIDE SEQUENCE</scope>
    <source>
        <strain evidence="6">BED1</strain>
    </source>
</reference>
<protein>
    <recommendedName>
        <fullName evidence="5">Copper transport protein</fullName>
    </recommendedName>
</protein>
<keyword evidence="3 5" id="KW-1133">Transmembrane helix</keyword>
<sequence length="163" mass="17838">MDMPMNLAAGNMLPYLHLTPGDTVWFIGWVPTSAGAMVGTCIGLFMLSIVERWVAVCLALAEQHWTERTSNLIIGRSDDIVSPGSSTASSSLLVPEKFKWGLPPFVPEFDITRGVLFTAQKFLQILLMLTVMTFQFAFVVSIAIGSGVGEVLFGRFLTSSHEH</sequence>
<accession>A0AAD4GFD2</accession>
<keyword evidence="4 5" id="KW-0472">Membrane</keyword>
<evidence type="ECO:0000256" key="5">
    <source>
        <dbReference type="RuleBase" id="RU367022"/>
    </source>
</evidence>
<evidence type="ECO:0000256" key="1">
    <source>
        <dbReference type="ARBA" id="ARBA00004141"/>
    </source>
</evidence>
<keyword evidence="2 5" id="KW-0812">Transmembrane</keyword>